<evidence type="ECO:0000259" key="3">
    <source>
        <dbReference type="Pfam" id="PF01656"/>
    </source>
</evidence>
<dbReference type="GO" id="GO:0051782">
    <property type="term" value="P:negative regulation of cell division"/>
    <property type="evidence" value="ECO:0007669"/>
    <property type="project" value="TreeGrafter"/>
</dbReference>
<keyword evidence="4" id="KW-0966">Cell projection</keyword>
<dbReference type="PIRSF" id="PIRSF003092">
    <property type="entry name" value="MinD"/>
    <property type="match status" value="1"/>
</dbReference>
<dbReference type="PANTHER" id="PTHR43384">
    <property type="entry name" value="SEPTUM SITE-DETERMINING PROTEIN MIND HOMOLOG, CHLOROPLASTIC-RELATED"/>
    <property type="match status" value="1"/>
</dbReference>
<keyword evidence="2" id="KW-0067">ATP-binding</keyword>
<dbReference type="InterPro" id="IPR033875">
    <property type="entry name" value="FlhG"/>
</dbReference>
<dbReference type="GO" id="GO:0005524">
    <property type="term" value="F:ATP binding"/>
    <property type="evidence" value="ECO:0007669"/>
    <property type="project" value="UniProtKB-KW"/>
</dbReference>
<dbReference type="PANTHER" id="PTHR43384:SF4">
    <property type="entry name" value="CELLULOSE BIOSYNTHESIS PROTEIN BCSQ-RELATED"/>
    <property type="match status" value="1"/>
</dbReference>
<dbReference type="EMBL" id="FOOX01000001">
    <property type="protein sequence ID" value="SFF96199.1"/>
    <property type="molecule type" value="Genomic_DNA"/>
</dbReference>
<name>A0A1I2N002_9FIRM</name>
<dbReference type="Gene3D" id="3.40.50.300">
    <property type="entry name" value="P-loop containing nucleotide triphosphate hydrolases"/>
    <property type="match status" value="1"/>
</dbReference>
<sequence>MRIFKRNTLKEFGDRLFKAPTPKTEPGARIVTVTSGKGGVGKTNLSVNLAIALAQLGQRVIVFDADLGMANVEIVLGITPKLTLYDHIFKNETIENILYPGPGGIKIIPGGSGFLELANLSAQQHARLVNGLEQLDRMADFVIIDTGAGIAKEVLAFCASADDVLVVVTPEPTSLTDAYGLIKVLDKFNLHRDIYFIVNQSNNENETADTASRLKTVVDKYLNIKANYLGDIVYDKFVIKSVKNQKPFLLTNPYSPASEAVKKIALSLLNRELPVTEERGLRGFINKLSRLFR</sequence>
<evidence type="ECO:0000256" key="2">
    <source>
        <dbReference type="ARBA" id="ARBA00022840"/>
    </source>
</evidence>
<keyword evidence="1" id="KW-0547">Nucleotide-binding</keyword>
<dbReference type="GO" id="GO:0009898">
    <property type="term" value="C:cytoplasmic side of plasma membrane"/>
    <property type="evidence" value="ECO:0007669"/>
    <property type="project" value="TreeGrafter"/>
</dbReference>
<feature type="domain" description="CobQ/CobB/MinD/ParA nucleotide binding" evidence="3">
    <location>
        <begin position="31"/>
        <end position="248"/>
    </location>
</feature>
<evidence type="ECO:0000256" key="1">
    <source>
        <dbReference type="ARBA" id="ARBA00022741"/>
    </source>
</evidence>
<keyword evidence="4" id="KW-0969">Cilium</keyword>
<dbReference type="RefSeq" id="WP_092467848.1">
    <property type="nucleotide sequence ID" value="NZ_FOOX01000001.1"/>
</dbReference>
<dbReference type="InterPro" id="IPR027417">
    <property type="entry name" value="P-loop_NTPase"/>
</dbReference>
<dbReference type="Proteomes" id="UP000199337">
    <property type="component" value="Unassembled WGS sequence"/>
</dbReference>
<keyword evidence="5" id="KW-1185">Reference proteome</keyword>
<dbReference type="SUPFAM" id="SSF52540">
    <property type="entry name" value="P-loop containing nucleoside triphosphate hydrolases"/>
    <property type="match status" value="1"/>
</dbReference>
<reference evidence="5" key="1">
    <citation type="submission" date="2016-10" db="EMBL/GenBank/DDBJ databases">
        <authorList>
            <person name="Varghese N."/>
            <person name="Submissions S."/>
        </authorList>
    </citation>
    <scope>NUCLEOTIDE SEQUENCE [LARGE SCALE GENOMIC DNA]</scope>
    <source>
        <strain evidence="5">DSM 17038</strain>
    </source>
</reference>
<dbReference type="InterPro" id="IPR002586">
    <property type="entry name" value="CobQ/CobB/MinD/ParA_Nub-bd_dom"/>
</dbReference>
<proteinExistence type="predicted"/>
<dbReference type="OrthoDB" id="9816297at2"/>
<dbReference type="InterPro" id="IPR025501">
    <property type="entry name" value="MinD_FleN"/>
</dbReference>
<dbReference type="AlphaFoldDB" id="A0A1I2N002"/>
<keyword evidence="4" id="KW-0282">Flagellum</keyword>
<accession>A0A1I2N002</accession>
<organism evidence="4 5">
    <name type="scientific">Desulfotruncus arcticus DSM 17038</name>
    <dbReference type="NCBI Taxonomy" id="1121424"/>
    <lineage>
        <taxon>Bacteria</taxon>
        <taxon>Bacillati</taxon>
        <taxon>Bacillota</taxon>
        <taxon>Clostridia</taxon>
        <taxon>Eubacteriales</taxon>
        <taxon>Desulfallaceae</taxon>
        <taxon>Desulfotruncus</taxon>
    </lineage>
</organism>
<dbReference type="CDD" id="cd02038">
    <property type="entry name" value="FlhG-like"/>
    <property type="match status" value="1"/>
</dbReference>
<protein>
    <submittedName>
        <fullName evidence="4">Flagellar biosynthesis protein FlhG</fullName>
    </submittedName>
</protein>
<gene>
    <name evidence="4" type="ORF">SAMN05660649_00221</name>
</gene>
<dbReference type="GO" id="GO:0005829">
    <property type="term" value="C:cytosol"/>
    <property type="evidence" value="ECO:0007669"/>
    <property type="project" value="TreeGrafter"/>
</dbReference>
<dbReference type="STRING" id="341036.SAMN05660649_00221"/>
<evidence type="ECO:0000313" key="4">
    <source>
        <dbReference type="EMBL" id="SFF96199.1"/>
    </source>
</evidence>
<evidence type="ECO:0000313" key="5">
    <source>
        <dbReference type="Proteomes" id="UP000199337"/>
    </source>
</evidence>
<dbReference type="Pfam" id="PF01656">
    <property type="entry name" value="CbiA"/>
    <property type="match status" value="1"/>
</dbReference>
<dbReference type="GO" id="GO:0016887">
    <property type="term" value="F:ATP hydrolysis activity"/>
    <property type="evidence" value="ECO:0007669"/>
    <property type="project" value="TreeGrafter"/>
</dbReference>
<dbReference type="InterPro" id="IPR050625">
    <property type="entry name" value="ParA/MinD_ATPase"/>
</dbReference>